<reference evidence="3" key="2">
    <citation type="submission" date="2010-05" db="EMBL/GenBank/DDBJ databases">
        <title>The genome sequence of Magnaporthe poae strain ATCC 64411.</title>
        <authorList>
            <person name="Ma L.-J."/>
            <person name="Dead R."/>
            <person name="Young S."/>
            <person name="Zeng Q."/>
            <person name="Koehrsen M."/>
            <person name="Alvarado L."/>
            <person name="Berlin A."/>
            <person name="Chapman S.B."/>
            <person name="Chen Z."/>
            <person name="Freedman E."/>
            <person name="Gellesch M."/>
            <person name="Goldberg J."/>
            <person name="Griggs A."/>
            <person name="Gujja S."/>
            <person name="Heilman E.R."/>
            <person name="Heiman D."/>
            <person name="Hepburn T."/>
            <person name="Howarth C."/>
            <person name="Jen D."/>
            <person name="Larson L."/>
            <person name="Mehta T."/>
            <person name="Neiman D."/>
            <person name="Pearson M."/>
            <person name="Roberts A."/>
            <person name="Saif S."/>
            <person name="Shea T."/>
            <person name="Shenoy N."/>
            <person name="Sisk P."/>
            <person name="Stolte C."/>
            <person name="Sykes S."/>
            <person name="Walk T."/>
            <person name="White J."/>
            <person name="Yandava C."/>
            <person name="Haas B."/>
            <person name="Nusbaum C."/>
            <person name="Birren B."/>
        </authorList>
    </citation>
    <scope>NUCLEOTIDE SEQUENCE [LARGE SCALE GENOMIC DNA]</scope>
    <source>
        <strain evidence="3">ATCC 64411 / 73-15</strain>
    </source>
</reference>
<dbReference type="EMBL" id="ADBL01001261">
    <property type="status" value="NOT_ANNOTATED_CDS"/>
    <property type="molecule type" value="Genomic_DNA"/>
</dbReference>
<evidence type="ECO:0000313" key="3">
    <source>
        <dbReference type="Proteomes" id="UP000011715"/>
    </source>
</evidence>
<dbReference type="VEuPathDB" id="FungiDB:MAPG_05326"/>
<protein>
    <submittedName>
        <fullName evidence="1 2">Uncharacterized protein</fullName>
    </submittedName>
</protein>
<dbReference type="EMBL" id="GL876969">
    <property type="protein sequence ID" value="KLU86312.1"/>
    <property type="molecule type" value="Genomic_DNA"/>
</dbReference>
<dbReference type="eggNOG" id="ENOG502RNCI">
    <property type="taxonomic scope" value="Eukaryota"/>
</dbReference>
<dbReference type="EnsemblFungi" id="MAPG_05326T0">
    <property type="protein sequence ID" value="MAPG_05326T0"/>
    <property type="gene ID" value="MAPG_05326"/>
</dbReference>
<reference evidence="1" key="3">
    <citation type="submission" date="2011-03" db="EMBL/GenBank/DDBJ databases">
        <title>Annotation of Magnaporthe poae ATCC 64411.</title>
        <authorList>
            <person name="Ma L.-J."/>
            <person name="Dead R."/>
            <person name="Young S.K."/>
            <person name="Zeng Q."/>
            <person name="Gargeya S."/>
            <person name="Fitzgerald M."/>
            <person name="Haas B."/>
            <person name="Abouelleil A."/>
            <person name="Alvarado L."/>
            <person name="Arachchi H.M."/>
            <person name="Berlin A."/>
            <person name="Brown A."/>
            <person name="Chapman S.B."/>
            <person name="Chen Z."/>
            <person name="Dunbar C."/>
            <person name="Freedman E."/>
            <person name="Gearin G."/>
            <person name="Gellesch M."/>
            <person name="Goldberg J."/>
            <person name="Griggs A."/>
            <person name="Gujja S."/>
            <person name="Heiman D."/>
            <person name="Howarth C."/>
            <person name="Larson L."/>
            <person name="Lui A."/>
            <person name="MacDonald P.J.P."/>
            <person name="Mehta T."/>
            <person name="Montmayeur A."/>
            <person name="Murphy C."/>
            <person name="Neiman D."/>
            <person name="Pearson M."/>
            <person name="Priest M."/>
            <person name="Roberts A."/>
            <person name="Saif S."/>
            <person name="Shea T."/>
            <person name="Shenoy N."/>
            <person name="Sisk P."/>
            <person name="Stolte C."/>
            <person name="Sykes S."/>
            <person name="Yandava C."/>
            <person name="Wortman J."/>
            <person name="Nusbaum C."/>
            <person name="Birren B."/>
        </authorList>
    </citation>
    <scope>NUCLEOTIDE SEQUENCE</scope>
    <source>
        <strain evidence="1">ATCC 64411</strain>
    </source>
</reference>
<sequence>MRGLEMAEPMANNKPSFKKTAKGLGHLVAGFTITGIFKNLGHKEKKQEVMVSALASRAIRKLHREVRRALVRHGADANPVVVQEVFQQKMMAAMINGGLPKKLARKIVFSNMERLGGIAFSLAR</sequence>
<dbReference type="OrthoDB" id="10468666at2759"/>
<evidence type="ECO:0000313" key="1">
    <source>
        <dbReference type="EMBL" id="KLU86311.1"/>
    </source>
</evidence>
<dbReference type="Proteomes" id="UP000011715">
    <property type="component" value="Unassembled WGS sequence"/>
</dbReference>
<organism evidence="2 3">
    <name type="scientific">Magnaporthiopsis poae (strain ATCC 64411 / 73-15)</name>
    <name type="common">Kentucky bluegrass fungus</name>
    <name type="synonym">Magnaporthe poae</name>
    <dbReference type="NCBI Taxonomy" id="644358"/>
    <lineage>
        <taxon>Eukaryota</taxon>
        <taxon>Fungi</taxon>
        <taxon>Dikarya</taxon>
        <taxon>Ascomycota</taxon>
        <taxon>Pezizomycotina</taxon>
        <taxon>Sordariomycetes</taxon>
        <taxon>Sordariomycetidae</taxon>
        <taxon>Magnaporthales</taxon>
        <taxon>Magnaporthaceae</taxon>
        <taxon>Magnaporthiopsis</taxon>
    </lineage>
</organism>
<reference evidence="2" key="5">
    <citation type="submission" date="2015-06" db="UniProtKB">
        <authorList>
            <consortium name="EnsemblFungi"/>
        </authorList>
    </citation>
    <scope>IDENTIFICATION</scope>
    <source>
        <strain evidence="2">ATCC 64411</strain>
    </source>
</reference>
<dbReference type="EMBL" id="GL876969">
    <property type="protein sequence ID" value="KLU86311.1"/>
    <property type="molecule type" value="Genomic_DNA"/>
</dbReference>
<proteinExistence type="predicted"/>
<reference evidence="1" key="1">
    <citation type="submission" date="2010-05" db="EMBL/GenBank/DDBJ databases">
        <title>The Genome Sequence of Magnaporthe poae strain ATCC 64411.</title>
        <authorList>
            <consortium name="The Broad Institute Genome Sequencing Platform"/>
            <consortium name="Broad Institute Genome Sequencing Center for Infectious Disease"/>
            <person name="Ma L.-J."/>
            <person name="Dead R."/>
            <person name="Young S."/>
            <person name="Zeng Q."/>
            <person name="Koehrsen M."/>
            <person name="Alvarado L."/>
            <person name="Berlin A."/>
            <person name="Chapman S.B."/>
            <person name="Chen Z."/>
            <person name="Freedman E."/>
            <person name="Gellesch M."/>
            <person name="Goldberg J."/>
            <person name="Griggs A."/>
            <person name="Gujja S."/>
            <person name="Heilman E.R."/>
            <person name="Heiman D."/>
            <person name="Hepburn T."/>
            <person name="Howarth C."/>
            <person name="Jen D."/>
            <person name="Larson L."/>
            <person name="Mehta T."/>
            <person name="Neiman D."/>
            <person name="Pearson M."/>
            <person name="Roberts A."/>
            <person name="Saif S."/>
            <person name="Shea T."/>
            <person name="Shenoy N."/>
            <person name="Sisk P."/>
            <person name="Stolte C."/>
            <person name="Sykes S."/>
            <person name="Walk T."/>
            <person name="White J."/>
            <person name="Yandava C."/>
            <person name="Haas B."/>
            <person name="Nusbaum C."/>
            <person name="Birren B."/>
        </authorList>
    </citation>
    <scope>NUCLEOTIDE SEQUENCE</scope>
    <source>
        <strain evidence="1">ATCC 64411</strain>
    </source>
</reference>
<gene>
    <name evidence="1" type="ORF">MAPG_05326</name>
</gene>
<accession>A0A0C4CSE9</accession>
<name>A0A0C4CSE9_MAGP6</name>
<evidence type="ECO:0000313" key="2">
    <source>
        <dbReference type="EnsemblFungi" id="MAPG_05326T1"/>
    </source>
</evidence>
<reference evidence="2" key="4">
    <citation type="journal article" date="2015" name="G3 (Bethesda)">
        <title>Genome sequences of three phytopathogenic species of the Magnaporthaceae family of fungi.</title>
        <authorList>
            <person name="Okagaki L.H."/>
            <person name="Nunes C.C."/>
            <person name="Sailsbery J."/>
            <person name="Clay B."/>
            <person name="Brown D."/>
            <person name="John T."/>
            <person name="Oh Y."/>
            <person name="Young N."/>
            <person name="Fitzgerald M."/>
            <person name="Haas B.J."/>
            <person name="Zeng Q."/>
            <person name="Young S."/>
            <person name="Adiconis X."/>
            <person name="Fan L."/>
            <person name="Levin J.Z."/>
            <person name="Mitchell T.K."/>
            <person name="Okubara P.A."/>
            <person name="Farman M.L."/>
            <person name="Kohn L.M."/>
            <person name="Birren B."/>
            <person name="Ma L.-J."/>
            <person name="Dean R.A."/>
        </authorList>
    </citation>
    <scope>NUCLEOTIDE SEQUENCE</scope>
    <source>
        <strain evidence="2">ATCC 64411 / 73-15</strain>
    </source>
</reference>
<dbReference type="AlphaFoldDB" id="A0A0C4CSE9"/>
<dbReference type="EnsemblFungi" id="MAPG_05326T1">
    <property type="protein sequence ID" value="MAPG_05326T1"/>
    <property type="gene ID" value="MAPG_05326"/>
</dbReference>
<keyword evidence="3" id="KW-1185">Reference proteome</keyword>